<proteinExistence type="predicted"/>
<feature type="compositionally biased region" description="Low complexity" evidence="1">
    <location>
        <begin position="93"/>
        <end position="103"/>
    </location>
</feature>
<feature type="compositionally biased region" description="Low complexity" evidence="1">
    <location>
        <begin position="42"/>
        <end position="64"/>
    </location>
</feature>
<dbReference type="EMBL" id="ALBS01000203">
    <property type="protein sequence ID" value="EJT48498.1"/>
    <property type="molecule type" value="Genomic_DNA"/>
</dbReference>
<dbReference type="HOGENOM" id="CLU_1005398_0_0_1"/>
<feature type="compositionally biased region" description="Low complexity" evidence="1">
    <location>
        <begin position="146"/>
        <end position="159"/>
    </location>
</feature>
<reference evidence="2 3" key="1">
    <citation type="journal article" date="2012" name="Eukaryot. Cell">
        <title>Draft genome sequence of CBS 2479, the standard type strain of Trichosporon asahii.</title>
        <authorList>
            <person name="Yang R.Y."/>
            <person name="Li H.T."/>
            <person name="Zhu H."/>
            <person name="Zhou G.P."/>
            <person name="Wang M."/>
            <person name="Wang L."/>
        </authorList>
    </citation>
    <scope>NUCLEOTIDE SEQUENCE [LARGE SCALE GENOMIC DNA]</scope>
    <source>
        <strain evidence="3">ATCC 90039 / CBS 2479 / JCM 2466 / KCTC 7840 / NCYC 2677 / UAMH 7654</strain>
    </source>
</reference>
<feature type="region of interest" description="Disordered" evidence="1">
    <location>
        <begin position="42"/>
        <end position="103"/>
    </location>
</feature>
<name>J5QQ53_TRIAS</name>
<dbReference type="GeneID" id="25986033"/>
<feature type="compositionally biased region" description="Polar residues" evidence="1">
    <location>
        <begin position="162"/>
        <end position="173"/>
    </location>
</feature>
<organism evidence="2 3">
    <name type="scientific">Trichosporon asahii var. asahii (strain ATCC 90039 / CBS 2479 / JCM 2466 / KCTC 7840 / NBRC 103889/ NCYC 2677 / UAMH 7654)</name>
    <name type="common">Yeast</name>
    <dbReference type="NCBI Taxonomy" id="1186058"/>
    <lineage>
        <taxon>Eukaryota</taxon>
        <taxon>Fungi</taxon>
        <taxon>Dikarya</taxon>
        <taxon>Basidiomycota</taxon>
        <taxon>Agaricomycotina</taxon>
        <taxon>Tremellomycetes</taxon>
        <taxon>Trichosporonales</taxon>
        <taxon>Trichosporonaceae</taxon>
        <taxon>Trichosporon</taxon>
    </lineage>
</organism>
<dbReference type="Proteomes" id="UP000002748">
    <property type="component" value="Unassembled WGS sequence"/>
</dbReference>
<sequence>MAEKSLIPAYLFGTSLPKMYVPIVLSDCSDCSSVSAVSDALQTGDCSDSTLTPTSSLESSPASTRQTSPSTDSTRSTLSYRPSSAGASTIGRGSSLSPSVHGSPSKVESAFAGVCASKSKTGSPPTCAGAPSHTVQSSALGPSEPSATNTTNSAIATHTETGHASSHGASTFDRQPAVRKRPVEEDDKKPWLIEWERRKHTASKRHIKTYAPSELALFVRIGNRTQPMRAWKTTTVYSVKVRRAVSDSADHPDLGCLPVLPQSWSSGSSVGLRGESC</sequence>
<protein>
    <submittedName>
        <fullName evidence="2">Uncharacterized protein</fullName>
    </submittedName>
</protein>
<dbReference type="VEuPathDB" id="FungiDB:A1Q1_02519"/>
<gene>
    <name evidence="2" type="ORF">A1Q1_02519</name>
</gene>
<dbReference type="AlphaFoldDB" id="J5QQ53"/>
<comment type="caution">
    <text evidence="2">The sequence shown here is derived from an EMBL/GenBank/DDBJ whole genome shotgun (WGS) entry which is preliminary data.</text>
</comment>
<accession>J5QQ53</accession>
<feature type="compositionally biased region" description="Polar residues" evidence="1">
    <location>
        <begin position="65"/>
        <end position="87"/>
    </location>
</feature>
<evidence type="ECO:0000256" key="1">
    <source>
        <dbReference type="SAM" id="MobiDB-lite"/>
    </source>
</evidence>
<dbReference type="KEGG" id="tasa:A1Q1_02519"/>
<feature type="region of interest" description="Disordered" evidence="1">
    <location>
        <begin position="118"/>
        <end position="185"/>
    </location>
</feature>
<evidence type="ECO:0000313" key="3">
    <source>
        <dbReference type="Proteomes" id="UP000002748"/>
    </source>
</evidence>
<evidence type="ECO:0000313" key="2">
    <source>
        <dbReference type="EMBL" id="EJT48498.1"/>
    </source>
</evidence>
<dbReference type="RefSeq" id="XP_014179256.1">
    <property type="nucleotide sequence ID" value="XM_014323781.1"/>
</dbReference>